<dbReference type="PROSITE" id="PS51273">
    <property type="entry name" value="GATASE_TYPE_1"/>
    <property type="match status" value="1"/>
</dbReference>
<evidence type="ECO:0000259" key="1">
    <source>
        <dbReference type="Pfam" id="PF00117"/>
    </source>
</evidence>
<accession>A0A1B1NG17</accession>
<proteinExistence type="predicted"/>
<evidence type="ECO:0000313" key="3">
    <source>
        <dbReference type="Proteomes" id="UP000092482"/>
    </source>
</evidence>
<dbReference type="InterPro" id="IPR044992">
    <property type="entry name" value="ChyE-like"/>
</dbReference>
<dbReference type="EMBL" id="CP014989">
    <property type="protein sequence ID" value="ANS80378.1"/>
    <property type="molecule type" value="Genomic_DNA"/>
</dbReference>
<dbReference type="SUPFAM" id="SSF52317">
    <property type="entry name" value="Class I glutamine amidotransferase-like"/>
    <property type="match status" value="1"/>
</dbReference>
<dbReference type="PANTHER" id="PTHR42695:SF5">
    <property type="entry name" value="GLUTAMINE AMIDOTRANSFERASE YLR126C-RELATED"/>
    <property type="match status" value="1"/>
</dbReference>
<dbReference type="AlphaFoldDB" id="A0A1B1NG17"/>
<keyword evidence="3" id="KW-1185">Reference proteome</keyword>
<dbReference type="PATRIC" id="fig|1758689.4.peg.3111"/>
<dbReference type="CDD" id="cd01741">
    <property type="entry name" value="GATase1_1"/>
    <property type="match status" value="1"/>
</dbReference>
<gene>
    <name evidence="2" type="ORF">SGUI_2982</name>
</gene>
<dbReference type="InterPro" id="IPR029062">
    <property type="entry name" value="Class_I_gatase-like"/>
</dbReference>
<dbReference type="GO" id="GO:0005829">
    <property type="term" value="C:cytosol"/>
    <property type="evidence" value="ECO:0007669"/>
    <property type="project" value="TreeGrafter"/>
</dbReference>
<dbReference type="KEGG" id="serj:SGUI_2982"/>
<dbReference type="Proteomes" id="UP000092482">
    <property type="component" value="Chromosome"/>
</dbReference>
<dbReference type="GO" id="GO:0003922">
    <property type="term" value="F:GMP synthase (glutamine-hydrolyzing) activity"/>
    <property type="evidence" value="ECO:0007669"/>
    <property type="project" value="UniProtKB-EC"/>
</dbReference>
<reference evidence="2 3" key="1">
    <citation type="submission" date="2016-03" db="EMBL/GenBank/DDBJ databases">
        <title>Shallow-sea hydrothermal system.</title>
        <authorList>
            <person name="Tang K."/>
        </authorList>
    </citation>
    <scope>NUCLEOTIDE SEQUENCE [LARGE SCALE GENOMIC DNA]</scope>
    <source>
        <strain evidence="2 3">JLT9</strain>
    </source>
</reference>
<dbReference type="EC" id="6.3.5.2" evidence="2"/>
<keyword evidence="2" id="KW-0436">Ligase</keyword>
<protein>
    <submittedName>
        <fullName evidence="2">GMP synthase</fullName>
        <ecNumber evidence="2">6.3.5.2</ecNumber>
    </submittedName>
</protein>
<name>A0A1B1NG17_9MICO</name>
<dbReference type="Gene3D" id="3.40.50.880">
    <property type="match status" value="1"/>
</dbReference>
<feature type="domain" description="Glutamine amidotransferase" evidence="1">
    <location>
        <begin position="20"/>
        <end position="180"/>
    </location>
</feature>
<dbReference type="InterPro" id="IPR017926">
    <property type="entry name" value="GATASE"/>
</dbReference>
<dbReference type="PANTHER" id="PTHR42695">
    <property type="entry name" value="GLUTAMINE AMIDOTRANSFERASE YLR126C-RELATED"/>
    <property type="match status" value="1"/>
</dbReference>
<dbReference type="STRING" id="1758689.SGUI_2982"/>
<evidence type="ECO:0000313" key="2">
    <source>
        <dbReference type="EMBL" id="ANS80378.1"/>
    </source>
</evidence>
<sequence>MLVVQHEDKAPPGLLLPWLERSGLTCEVLPAHEGYAVPAALNGHAALVVLGGSMSATDDRDHRWLLPTRALITAAVVGGVPFLGVCLGHQLATVALGGEVAPHPGGRTRGLLPWSPTPAGRVDPLMQVLDDGDELLHWNGDVITRLPESAQVLAHAPDGTVQAVRFGPRAWGVQFHPEVDADLVVGWAEGREPEAELEALHTLRARQDELHPAWERLLRRFGDLATAPDALPA</sequence>
<dbReference type="Pfam" id="PF00117">
    <property type="entry name" value="GATase"/>
    <property type="match status" value="1"/>
</dbReference>
<organism evidence="2 3">
    <name type="scientific">Serinicoccus hydrothermalis</name>
    <dbReference type="NCBI Taxonomy" id="1758689"/>
    <lineage>
        <taxon>Bacteria</taxon>
        <taxon>Bacillati</taxon>
        <taxon>Actinomycetota</taxon>
        <taxon>Actinomycetes</taxon>
        <taxon>Micrococcales</taxon>
        <taxon>Ornithinimicrobiaceae</taxon>
        <taxon>Serinicoccus</taxon>
    </lineage>
</organism>